<dbReference type="Gene3D" id="3.60.110.10">
    <property type="entry name" value="Carbon-nitrogen hydrolase"/>
    <property type="match status" value="1"/>
</dbReference>
<reference evidence="1 2" key="1">
    <citation type="journal article" date="2011" name="Science">
        <title>The ecoresponsive genome of Daphnia pulex.</title>
        <authorList>
            <person name="Colbourne J.K."/>
            <person name="Pfrender M.E."/>
            <person name="Gilbert D."/>
            <person name="Thomas W.K."/>
            <person name="Tucker A."/>
            <person name="Oakley T.H."/>
            <person name="Tokishita S."/>
            <person name="Aerts A."/>
            <person name="Arnold G.J."/>
            <person name="Basu M.K."/>
            <person name="Bauer D.J."/>
            <person name="Caceres C.E."/>
            <person name="Carmel L."/>
            <person name="Casola C."/>
            <person name="Choi J.H."/>
            <person name="Detter J.C."/>
            <person name="Dong Q."/>
            <person name="Dusheyko S."/>
            <person name="Eads B.D."/>
            <person name="Frohlich T."/>
            <person name="Geiler-Samerotte K.A."/>
            <person name="Gerlach D."/>
            <person name="Hatcher P."/>
            <person name="Jogdeo S."/>
            <person name="Krijgsveld J."/>
            <person name="Kriventseva E.V."/>
            <person name="Kultz D."/>
            <person name="Laforsch C."/>
            <person name="Lindquist E."/>
            <person name="Lopez J."/>
            <person name="Manak J.R."/>
            <person name="Muller J."/>
            <person name="Pangilinan J."/>
            <person name="Patwardhan R.P."/>
            <person name="Pitluck S."/>
            <person name="Pritham E.J."/>
            <person name="Rechtsteiner A."/>
            <person name="Rho M."/>
            <person name="Rogozin I.B."/>
            <person name="Sakarya O."/>
            <person name="Salamov A."/>
            <person name="Schaack S."/>
            <person name="Shapiro H."/>
            <person name="Shiga Y."/>
            <person name="Skalitzky C."/>
            <person name="Smith Z."/>
            <person name="Souvorov A."/>
            <person name="Sung W."/>
            <person name="Tang Z."/>
            <person name="Tsuchiya D."/>
            <person name="Tu H."/>
            <person name="Vos H."/>
            <person name="Wang M."/>
            <person name="Wolf Y.I."/>
            <person name="Yamagata H."/>
            <person name="Yamada T."/>
            <person name="Ye Y."/>
            <person name="Shaw J.R."/>
            <person name="Andrews J."/>
            <person name="Crease T.J."/>
            <person name="Tang H."/>
            <person name="Lucas S.M."/>
            <person name="Robertson H.M."/>
            <person name="Bork P."/>
            <person name="Koonin E.V."/>
            <person name="Zdobnov E.M."/>
            <person name="Grigoriev I.V."/>
            <person name="Lynch M."/>
            <person name="Boore J.L."/>
        </authorList>
    </citation>
    <scope>NUCLEOTIDE SEQUENCE [LARGE SCALE GENOMIC DNA]</scope>
</reference>
<accession>E9H0C0</accession>
<dbReference type="AlphaFoldDB" id="E9H0C0"/>
<name>E9H0C0_DAPPU</name>
<dbReference type="STRING" id="6669.E9H0C0"/>
<dbReference type="Proteomes" id="UP000000305">
    <property type="component" value="Unassembled WGS sequence"/>
</dbReference>
<dbReference type="OrthoDB" id="412018at2759"/>
<dbReference type="GO" id="GO:0016811">
    <property type="term" value="F:hydrolase activity, acting on carbon-nitrogen (but not peptide) bonds, in linear amides"/>
    <property type="evidence" value="ECO:0007669"/>
    <property type="project" value="UniProtKB-ARBA"/>
</dbReference>
<dbReference type="InterPro" id="IPR036526">
    <property type="entry name" value="C-N_Hydrolase_sf"/>
</dbReference>
<keyword evidence="2" id="KW-1185">Reference proteome</keyword>
<evidence type="ECO:0000313" key="1">
    <source>
        <dbReference type="EMBL" id="EFX74844.1"/>
    </source>
</evidence>
<sequence>MTQQFASAAESLKKHLPEEDRKEVFRILYGRELEELDLPVAAAVPLNLELKGYSFTAETENLRPARRVRVGLIQNSIVLPTTDPVSAQRDALLAKIGQIIGVAHQSGVNIVCMQEAWSKS</sequence>
<gene>
    <name evidence="1" type="ORF">DAPPUDRAFT_56646</name>
</gene>
<dbReference type="PANTHER" id="PTHR43674">
    <property type="entry name" value="NITRILASE C965.09-RELATED"/>
    <property type="match status" value="1"/>
</dbReference>
<dbReference type="InParanoid" id="E9H0C0"/>
<dbReference type="KEGG" id="dpx:DAPPUDRAFT_56646"/>
<proteinExistence type="predicted"/>
<dbReference type="EMBL" id="GL732580">
    <property type="protein sequence ID" value="EFX74844.1"/>
    <property type="molecule type" value="Genomic_DNA"/>
</dbReference>
<dbReference type="eggNOG" id="KOG0808">
    <property type="taxonomic scope" value="Eukaryota"/>
</dbReference>
<protein>
    <recommendedName>
        <fullName evidence="3">CN hydrolase domain-containing protein</fullName>
    </recommendedName>
</protein>
<dbReference type="PANTHER" id="PTHR43674:SF2">
    <property type="entry name" value="BETA-UREIDOPROPIONASE"/>
    <property type="match status" value="1"/>
</dbReference>
<organism evidence="1 2">
    <name type="scientific">Daphnia pulex</name>
    <name type="common">Water flea</name>
    <dbReference type="NCBI Taxonomy" id="6669"/>
    <lineage>
        <taxon>Eukaryota</taxon>
        <taxon>Metazoa</taxon>
        <taxon>Ecdysozoa</taxon>
        <taxon>Arthropoda</taxon>
        <taxon>Crustacea</taxon>
        <taxon>Branchiopoda</taxon>
        <taxon>Diplostraca</taxon>
        <taxon>Cladocera</taxon>
        <taxon>Anomopoda</taxon>
        <taxon>Daphniidae</taxon>
        <taxon>Daphnia</taxon>
    </lineage>
</organism>
<evidence type="ECO:0008006" key="3">
    <source>
        <dbReference type="Google" id="ProtNLM"/>
    </source>
</evidence>
<evidence type="ECO:0000313" key="2">
    <source>
        <dbReference type="Proteomes" id="UP000000305"/>
    </source>
</evidence>
<dbReference type="InterPro" id="IPR050345">
    <property type="entry name" value="Aliph_Amidase/BUP"/>
</dbReference>
<dbReference type="HOGENOM" id="CLU_2051962_0_0_1"/>